<feature type="transmembrane region" description="Helical" evidence="1">
    <location>
        <begin position="28"/>
        <end position="49"/>
    </location>
</feature>
<name>A0A931I5D6_9NOCA</name>
<dbReference type="Proteomes" id="UP000655751">
    <property type="component" value="Unassembled WGS sequence"/>
</dbReference>
<sequence length="143" mass="14960">MVTYFDAIAFGRPEPRRMPGPVREAREAALGLAGFGILYPVVLGMTVGGSAAVSGALRFVPGVLMGMAALGFGNADIRRRRAALALALLQIVVAVRFSGISGLDAASDLGVIPLLTVVYACGISVVVLYLLTRPQAREWFGVV</sequence>
<feature type="transmembrane region" description="Helical" evidence="1">
    <location>
        <begin position="109"/>
        <end position="131"/>
    </location>
</feature>
<evidence type="ECO:0000256" key="1">
    <source>
        <dbReference type="SAM" id="Phobius"/>
    </source>
</evidence>
<dbReference type="AlphaFoldDB" id="A0A931I5D6"/>
<accession>A0A931I5D6</accession>
<feature type="transmembrane region" description="Helical" evidence="1">
    <location>
        <begin position="82"/>
        <end position="103"/>
    </location>
</feature>
<feature type="transmembrane region" description="Helical" evidence="1">
    <location>
        <begin position="55"/>
        <end position="75"/>
    </location>
</feature>
<evidence type="ECO:0000313" key="3">
    <source>
        <dbReference type="Proteomes" id="UP000655751"/>
    </source>
</evidence>
<proteinExistence type="predicted"/>
<protein>
    <submittedName>
        <fullName evidence="2">Uncharacterized protein</fullName>
    </submittedName>
</protein>
<keyword evidence="1" id="KW-1133">Transmembrane helix</keyword>
<keyword evidence="3" id="KW-1185">Reference proteome</keyword>
<organism evidence="2 3">
    <name type="scientific">Nocardia bovistercoris</name>
    <dbReference type="NCBI Taxonomy" id="2785916"/>
    <lineage>
        <taxon>Bacteria</taxon>
        <taxon>Bacillati</taxon>
        <taxon>Actinomycetota</taxon>
        <taxon>Actinomycetes</taxon>
        <taxon>Mycobacteriales</taxon>
        <taxon>Nocardiaceae</taxon>
        <taxon>Nocardia</taxon>
    </lineage>
</organism>
<comment type="caution">
    <text evidence="2">The sequence shown here is derived from an EMBL/GenBank/DDBJ whole genome shotgun (WGS) entry which is preliminary data.</text>
</comment>
<reference evidence="2" key="1">
    <citation type="submission" date="2020-11" db="EMBL/GenBank/DDBJ databases">
        <title>Nocardia NEAU-351.nov., a novel actinomycete isolated from the cow dung.</title>
        <authorList>
            <person name="Zhang X."/>
        </authorList>
    </citation>
    <scope>NUCLEOTIDE SEQUENCE</scope>
    <source>
        <strain evidence="2">NEAU-351</strain>
    </source>
</reference>
<dbReference type="EMBL" id="JADMLG010000001">
    <property type="protein sequence ID" value="MBH0774879.1"/>
    <property type="molecule type" value="Genomic_DNA"/>
</dbReference>
<dbReference type="RefSeq" id="WP_196147227.1">
    <property type="nucleotide sequence ID" value="NZ_JADMLG010000001.1"/>
</dbReference>
<keyword evidence="1" id="KW-0812">Transmembrane</keyword>
<gene>
    <name evidence="2" type="ORF">IT779_01090</name>
</gene>
<evidence type="ECO:0000313" key="2">
    <source>
        <dbReference type="EMBL" id="MBH0774879.1"/>
    </source>
</evidence>
<keyword evidence="1" id="KW-0472">Membrane</keyword>